<dbReference type="EMBL" id="JABDTM020025816">
    <property type="protein sequence ID" value="KAH0812750.1"/>
    <property type="molecule type" value="Genomic_DNA"/>
</dbReference>
<evidence type="ECO:0008006" key="20">
    <source>
        <dbReference type="Google" id="ProtNLM"/>
    </source>
</evidence>
<dbReference type="InterPro" id="IPR004117">
    <property type="entry name" value="7tm6_olfct_rcpt"/>
</dbReference>
<dbReference type="Gene3D" id="1.10.630.10">
    <property type="entry name" value="Cytochrome P450"/>
    <property type="match status" value="1"/>
</dbReference>
<gene>
    <name evidence="18" type="ORF">GEV33_010038</name>
</gene>
<proteinExistence type="inferred from homology"/>
<keyword evidence="12" id="KW-0503">Monooxygenase</keyword>
<keyword evidence="8" id="KW-0552">Olfaction</keyword>
<dbReference type="GO" id="GO:0005506">
    <property type="term" value="F:iron ion binding"/>
    <property type="evidence" value="ECO:0007669"/>
    <property type="project" value="InterPro"/>
</dbReference>
<evidence type="ECO:0000256" key="3">
    <source>
        <dbReference type="ARBA" id="ARBA00010617"/>
    </source>
</evidence>
<feature type="transmembrane region" description="Helical" evidence="17">
    <location>
        <begin position="697"/>
        <end position="717"/>
    </location>
</feature>
<keyword evidence="6 17" id="KW-0812">Transmembrane</keyword>
<comment type="subcellular location">
    <subcellularLocation>
        <location evidence="2">Membrane</location>
        <topology evidence="2">Multi-pass membrane protein</topology>
    </subcellularLocation>
</comment>
<evidence type="ECO:0000256" key="1">
    <source>
        <dbReference type="ARBA" id="ARBA00001971"/>
    </source>
</evidence>
<evidence type="ECO:0000256" key="11">
    <source>
        <dbReference type="ARBA" id="ARBA00023004"/>
    </source>
</evidence>
<dbReference type="GO" id="GO:0004984">
    <property type="term" value="F:olfactory receptor activity"/>
    <property type="evidence" value="ECO:0007669"/>
    <property type="project" value="InterPro"/>
</dbReference>
<accession>A0A8J6L976</accession>
<keyword evidence="7 16" id="KW-0479">Metal-binding</keyword>
<evidence type="ECO:0000313" key="19">
    <source>
        <dbReference type="Proteomes" id="UP000719412"/>
    </source>
</evidence>
<keyword evidence="11 16" id="KW-0408">Iron</keyword>
<dbReference type="PROSITE" id="PS00086">
    <property type="entry name" value="CYTOCHROME_P450"/>
    <property type="match status" value="1"/>
</dbReference>
<dbReference type="GO" id="GO:0016020">
    <property type="term" value="C:membrane"/>
    <property type="evidence" value="ECO:0007669"/>
    <property type="project" value="UniProtKB-SubCell"/>
</dbReference>
<feature type="transmembrane region" description="Helical" evidence="17">
    <location>
        <begin position="848"/>
        <end position="868"/>
    </location>
</feature>
<keyword evidence="13 17" id="KW-0472">Membrane</keyword>
<dbReference type="Proteomes" id="UP000719412">
    <property type="component" value="Unassembled WGS sequence"/>
</dbReference>
<evidence type="ECO:0000256" key="10">
    <source>
        <dbReference type="ARBA" id="ARBA00023002"/>
    </source>
</evidence>
<dbReference type="Pfam" id="PF00067">
    <property type="entry name" value="p450"/>
    <property type="match status" value="1"/>
</dbReference>
<organism evidence="18 19">
    <name type="scientific">Tenebrio molitor</name>
    <name type="common">Yellow mealworm beetle</name>
    <dbReference type="NCBI Taxonomy" id="7067"/>
    <lineage>
        <taxon>Eukaryota</taxon>
        <taxon>Metazoa</taxon>
        <taxon>Ecdysozoa</taxon>
        <taxon>Arthropoda</taxon>
        <taxon>Hexapoda</taxon>
        <taxon>Insecta</taxon>
        <taxon>Pterygota</taxon>
        <taxon>Neoptera</taxon>
        <taxon>Endopterygota</taxon>
        <taxon>Coleoptera</taxon>
        <taxon>Polyphaga</taxon>
        <taxon>Cucujiformia</taxon>
        <taxon>Tenebrionidae</taxon>
        <taxon>Tenebrio</taxon>
    </lineage>
</organism>
<dbReference type="InterPro" id="IPR017972">
    <property type="entry name" value="Cyt_P450_CS"/>
</dbReference>
<evidence type="ECO:0000256" key="8">
    <source>
        <dbReference type="ARBA" id="ARBA00022725"/>
    </source>
</evidence>
<keyword evidence="15" id="KW-0807">Transducer</keyword>
<dbReference type="GO" id="GO:0020037">
    <property type="term" value="F:heme binding"/>
    <property type="evidence" value="ECO:0007669"/>
    <property type="project" value="InterPro"/>
</dbReference>
<evidence type="ECO:0000256" key="17">
    <source>
        <dbReference type="SAM" id="Phobius"/>
    </source>
</evidence>
<evidence type="ECO:0000256" key="9">
    <source>
        <dbReference type="ARBA" id="ARBA00022989"/>
    </source>
</evidence>
<evidence type="ECO:0000256" key="2">
    <source>
        <dbReference type="ARBA" id="ARBA00004141"/>
    </source>
</evidence>
<keyword evidence="14" id="KW-0675">Receptor</keyword>
<feature type="binding site" description="axial binding residue" evidence="16">
    <location>
        <position position="514"/>
    </location>
    <ligand>
        <name>heme</name>
        <dbReference type="ChEBI" id="CHEBI:30413"/>
    </ligand>
    <ligandPart>
        <name>Fe</name>
        <dbReference type="ChEBI" id="CHEBI:18248"/>
    </ligandPart>
</feature>
<keyword evidence="19" id="KW-1185">Reference proteome</keyword>
<keyword evidence="10" id="KW-0560">Oxidoreductase</keyword>
<evidence type="ECO:0000256" key="16">
    <source>
        <dbReference type="PIRSR" id="PIRSR602401-1"/>
    </source>
</evidence>
<dbReference type="GO" id="GO:0004497">
    <property type="term" value="F:monooxygenase activity"/>
    <property type="evidence" value="ECO:0007669"/>
    <property type="project" value="UniProtKB-KW"/>
</dbReference>
<dbReference type="InterPro" id="IPR036396">
    <property type="entry name" value="Cyt_P450_sf"/>
</dbReference>
<dbReference type="CDD" id="cd20628">
    <property type="entry name" value="CYP4"/>
    <property type="match status" value="1"/>
</dbReference>
<feature type="transmembrane region" description="Helical" evidence="17">
    <location>
        <begin position="874"/>
        <end position="895"/>
    </location>
</feature>
<evidence type="ECO:0000256" key="5">
    <source>
        <dbReference type="ARBA" id="ARBA00022617"/>
    </source>
</evidence>
<evidence type="ECO:0000256" key="15">
    <source>
        <dbReference type="ARBA" id="ARBA00023224"/>
    </source>
</evidence>
<dbReference type="InterPro" id="IPR050196">
    <property type="entry name" value="Cytochrome_P450_Monoox"/>
</dbReference>
<dbReference type="AlphaFoldDB" id="A0A8J6L976"/>
<keyword evidence="9 17" id="KW-1133">Transmembrane helix</keyword>
<evidence type="ECO:0000256" key="12">
    <source>
        <dbReference type="ARBA" id="ARBA00023033"/>
    </source>
</evidence>
<dbReference type="GO" id="GO:0007165">
    <property type="term" value="P:signal transduction"/>
    <property type="evidence" value="ECO:0007669"/>
    <property type="project" value="UniProtKB-KW"/>
</dbReference>
<dbReference type="GO" id="GO:0005549">
    <property type="term" value="F:odorant binding"/>
    <property type="evidence" value="ECO:0007669"/>
    <property type="project" value="InterPro"/>
</dbReference>
<reference evidence="18" key="1">
    <citation type="journal article" date="2020" name="J Insects Food Feed">
        <title>The yellow mealworm (Tenebrio molitor) genome: a resource for the emerging insects as food and feed industry.</title>
        <authorList>
            <person name="Eriksson T."/>
            <person name="Andere A."/>
            <person name="Kelstrup H."/>
            <person name="Emery V."/>
            <person name="Picard C."/>
        </authorList>
    </citation>
    <scope>NUCLEOTIDE SEQUENCE</scope>
    <source>
        <strain evidence="18">Stoneville</strain>
        <tissue evidence="18">Whole head</tissue>
    </source>
</reference>
<keyword evidence="4" id="KW-0716">Sensory transduction</keyword>
<dbReference type="PANTHER" id="PTHR24291">
    <property type="entry name" value="CYTOCHROME P450 FAMILY 4"/>
    <property type="match status" value="1"/>
</dbReference>
<sequence>MSVVEESLAQSLGLGFSVVFFLVSIVGILTIYHFWFQSLRSTKLGNKVPGYPPLPLFGNAHLAINKTPTEILEMAIEMAKEKGSVVRVWFGNKLGVALMDPRDVEVILGSNTHLEKSSEYGFFEPWLGDGLLISKGERWRSHRKMIAPTFHQSILKTFIPVFNQNAKDLVDQLRNNVLNQICDIHDYMSGATVDVLLETVMGVKKTRDSESSFKYAKAVMDMCAILHYRHIYFWMRSNFIFSFSKKFKEQSSLLKIIHTLTDQVIQKKKKAYFERSKAGDVSLYTTAVKETEEDIKKNETGLSYGSALRDDLDENDEAVGEKKRLAFLDFMVEAGHTEGNKLNDQDIREEVNTIMFEGHDTTAAASSFFLCILGVYPDIQEKVYQELRDIFQDSDRPVSFNDTMEMKYLERVLLETLRLYPPVPLITRVINEEVKLGKSDEAKRYKLCYSIISASADYILPIGTSVGIPQYLVHRNPEYFPNPEKFDPDNFLPERCQQRHYYSFIPFSAGPRSCVGRKYAMLKLKILLAQIVRNFKIKSVVPEKDFQLQADIILKRADGFRVILEERVMTKRGDIFPLRDPVKKSLFIPKLLLESTNFWPEKRTVATKITNWIMLAICVFIECGQVAFVAVNIKDITKIASAMSTVSTTFQAITKMSVMYVYSDKLRKVLGLIWHDFWPARVGGAEVVKRLEFYNNIIIGGAITMFISGGSFAFGFLSSPLRTGERVLPFEAVYPFDWSKSPFYEIIYVVEWMTNIAFIVVGICGHDFLFVGICSNIVAQYILLAETLGKLGTKNATEVTRELTQLTKATVNSQDDENRKLLKSCIAHHTMLTHVCKETAEIFSVTSFVQLFSSVTALCVAALIMTFAQVDVALFTAVGAYLFGHLLQLFLFCTLGNEVIDHVFAQNCSITIFICTLQASKLPQAIFASEWYNLEGVSLKKDMMFVITRAQKDVSFSAMGVRTLDFQTFIGVKRDKKQFKEGTTACSIKAQTRRPCLNFFDKLKMVYSIERSPPQKKTVRSEGPDLIM</sequence>
<dbReference type="InterPro" id="IPR002401">
    <property type="entry name" value="Cyt_P450_E_grp-I"/>
</dbReference>
<dbReference type="PRINTS" id="PR00463">
    <property type="entry name" value="EP450I"/>
</dbReference>
<evidence type="ECO:0000256" key="13">
    <source>
        <dbReference type="ARBA" id="ARBA00023136"/>
    </source>
</evidence>
<protein>
    <recommendedName>
        <fullName evidence="20">Cytochrome P450 monooxygenase</fullName>
    </recommendedName>
</protein>
<feature type="transmembrane region" description="Helical" evidence="17">
    <location>
        <begin position="612"/>
        <end position="633"/>
    </location>
</feature>
<feature type="transmembrane region" description="Helical" evidence="17">
    <location>
        <begin position="756"/>
        <end position="784"/>
    </location>
</feature>
<keyword evidence="5 16" id="KW-0349">Heme</keyword>
<dbReference type="GO" id="GO:0016705">
    <property type="term" value="F:oxidoreductase activity, acting on paired donors, with incorporation or reduction of molecular oxygen"/>
    <property type="evidence" value="ECO:0007669"/>
    <property type="project" value="InterPro"/>
</dbReference>
<evidence type="ECO:0000256" key="14">
    <source>
        <dbReference type="ARBA" id="ARBA00023170"/>
    </source>
</evidence>
<dbReference type="PANTHER" id="PTHR24291:SF106">
    <property type="entry name" value="CYTOCHROME P450 4G1-RELATED"/>
    <property type="match status" value="1"/>
</dbReference>
<dbReference type="PRINTS" id="PR00385">
    <property type="entry name" value="P450"/>
</dbReference>
<dbReference type="Pfam" id="PF02949">
    <property type="entry name" value="7tm_6"/>
    <property type="match status" value="1"/>
</dbReference>
<evidence type="ECO:0000256" key="4">
    <source>
        <dbReference type="ARBA" id="ARBA00022606"/>
    </source>
</evidence>
<dbReference type="InterPro" id="IPR001128">
    <property type="entry name" value="Cyt_P450"/>
</dbReference>
<evidence type="ECO:0000256" key="7">
    <source>
        <dbReference type="ARBA" id="ARBA00022723"/>
    </source>
</evidence>
<dbReference type="SUPFAM" id="SSF48264">
    <property type="entry name" value="Cytochrome P450"/>
    <property type="match status" value="1"/>
</dbReference>
<comment type="cofactor">
    <cofactor evidence="1 16">
        <name>heme</name>
        <dbReference type="ChEBI" id="CHEBI:30413"/>
    </cofactor>
</comment>
<evidence type="ECO:0000256" key="6">
    <source>
        <dbReference type="ARBA" id="ARBA00022692"/>
    </source>
</evidence>
<evidence type="ECO:0000313" key="18">
    <source>
        <dbReference type="EMBL" id="KAH0812750.1"/>
    </source>
</evidence>
<comment type="similarity">
    <text evidence="3">Belongs to the cytochrome P450 family.</text>
</comment>
<comment type="caution">
    <text evidence="18">The sequence shown here is derived from an EMBL/GenBank/DDBJ whole genome shotgun (WGS) entry which is preliminary data.</text>
</comment>
<name>A0A8J6L976_TENMO</name>
<feature type="transmembrane region" description="Helical" evidence="17">
    <location>
        <begin position="12"/>
        <end position="35"/>
    </location>
</feature>
<reference evidence="18" key="2">
    <citation type="submission" date="2021-08" db="EMBL/GenBank/DDBJ databases">
        <authorList>
            <person name="Eriksson T."/>
        </authorList>
    </citation>
    <scope>NUCLEOTIDE SEQUENCE</scope>
    <source>
        <strain evidence="18">Stoneville</strain>
        <tissue evidence="18">Whole head</tissue>
    </source>
</reference>